<proteinExistence type="predicted"/>
<dbReference type="InterPro" id="IPR007197">
    <property type="entry name" value="rSAM"/>
</dbReference>
<name>A0A9X6WSC6_BACTU</name>
<keyword evidence="2" id="KW-0004">4Fe-4S</keyword>
<dbReference type="InterPro" id="IPR012837">
    <property type="entry name" value="NrdG"/>
</dbReference>
<dbReference type="SFLD" id="SFLDG01066">
    <property type="entry name" value="organic_radical-activating_enz"/>
    <property type="match status" value="1"/>
</dbReference>
<keyword evidence="3" id="KW-0949">S-adenosyl-L-methionine</keyword>
<dbReference type="GO" id="GO:0043365">
    <property type="term" value="F:[formate-C-acetyltransferase]-activating enzyme activity"/>
    <property type="evidence" value="ECO:0007669"/>
    <property type="project" value="InterPro"/>
</dbReference>
<dbReference type="GO" id="GO:0046872">
    <property type="term" value="F:metal ion binding"/>
    <property type="evidence" value="ECO:0007669"/>
    <property type="project" value="UniProtKB-KW"/>
</dbReference>
<dbReference type="RefSeq" id="WP_098516528.1">
    <property type="nucleotide sequence ID" value="NZ_NUVX01000009.1"/>
</dbReference>
<dbReference type="GO" id="GO:0004748">
    <property type="term" value="F:ribonucleoside-diphosphate reductase activity, thioredoxin disulfide as acceptor"/>
    <property type="evidence" value="ECO:0007669"/>
    <property type="project" value="TreeGrafter"/>
</dbReference>
<keyword evidence="4" id="KW-0479">Metal-binding</keyword>
<dbReference type="AlphaFoldDB" id="A0A9X6WSC6"/>
<sequence length="213" mass="24245">MTVLATIQISRIEKRTKVEGPGLRYAIWVQGCPIQCEGCFNPHTWDMKGGVKIEVDEILVDIKNSLESEPRIEGVTFLGGEPFSQAKELSILANYVKELGLSVVTFSGYEYEVILQSNNPHWHSLLNRTDLLIDGPFIQEQYDLSRPWIGSKNQKYRFLTGVYKHLETSLLRIPNRLEIRLHPDGTISANGMAHSVDLDLLHQLGYVRRETHS</sequence>
<dbReference type="EMBL" id="NUVX01000009">
    <property type="protein sequence ID" value="PFJ42601.1"/>
    <property type="molecule type" value="Genomic_DNA"/>
</dbReference>
<keyword evidence="6" id="KW-0411">Iron-sulfur</keyword>
<dbReference type="PANTHER" id="PTHR30352:SF2">
    <property type="entry name" value="ANAEROBIC RIBONUCLEOSIDE-TRIPHOSPHATE REDUCTASE-ACTIVATING PROTEIN"/>
    <property type="match status" value="1"/>
</dbReference>
<organism evidence="7 8">
    <name type="scientific">Bacillus thuringiensis</name>
    <dbReference type="NCBI Taxonomy" id="1428"/>
    <lineage>
        <taxon>Bacteria</taxon>
        <taxon>Bacillati</taxon>
        <taxon>Bacillota</taxon>
        <taxon>Bacilli</taxon>
        <taxon>Bacillales</taxon>
        <taxon>Bacillaceae</taxon>
        <taxon>Bacillus</taxon>
        <taxon>Bacillus cereus group</taxon>
    </lineage>
</organism>
<evidence type="ECO:0000256" key="5">
    <source>
        <dbReference type="ARBA" id="ARBA00023004"/>
    </source>
</evidence>
<evidence type="ECO:0000256" key="3">
    <source>
        <dbReference type="ARBA" id="ARBA00022691"/>
    </source>
</evidence>
<dbReference type="InterPro" id="IPR058240">
    <property type="entry name" value="rSAM_sf"/>
</dbReference>
<evidence type="ECO:0000256" key="1">
    <source>
        <dbReference type="ARBA" id="ARBA00001966"/>
    </source>
</evidence>
<dbReference type="Gene3D" id="3.20.20.70">
    <property type="entry name" value="Aldolase class I"/>
    <property type="match status" value="1"/>
</dbReference>
<dbReference type="InterPro" id="IPR034457">
    <property type="entry name" value="Organic_radical-activating"/>
</dbReference>
<evidence type="ECO:0000313" key="8">
    <source>
        <dbReference type="Proteomes" id="UP000224003"/>
    </source>
</evidence>
<comment type="cofactor">
    <cofactor evidence="1">
        <name>[4Fe-4S] cluster</name>
        <dbReference type="ChEBI" id="CHEBI:49883"/>
    </cofactor>
</comment>
<evidence type="ECO:0000256" key="6">
    <source>
        <dbReference type="ARBA" id="ARBA00023014"/>
    </source>
</evidence>
<evidence type="ECO:0000313" key="7">
    <source>
        <dbReference type="EMBL" id="PFJ42601.1"/>
    </source>
</evidence>
<dbReference type="SFLD" id="SFLDG01063">
    <property type="entry name" value="activating_enzymes__group_1"/>
    <property type="match status" value="1"/>
</dbReference>
<dbReference type="SUPFAM" id="SSF102114">
    <property type="entry name" value="Radical SAM enzymes"/>
    <property type="match status" value="1"/>
</dbReference>
<gene>
    <name evidence="7" type="ORF">COJ15_06105</name>
</gene>
<dbReference type="PANTHER" id="PTHR30352">
    <property type="entry name" value="PYRUVATE FORMATE-LYASE-ACTIVATING ENZYME"/>
    <property type="match status" value="1"/>
</dbReference>
<protein>
    <submittedName>
        <fullName evidence="7">Ribonucleoside-triphosphate reductase activating protein</fullName>
    </submittedName>
</protein>
<evidence type="ECO:0000256" key="4">
    <source>
        <dbReference type="ARBA" id="ARBA00022723"/>
    </source>
</evidence>
<dbReference type="Proteomes" id="UP000224003">
    <property type="component" value="Unassembled WGS sequence"/>
</dbReference>
<dbReference type="Pfam" id="PF13353">
    <property type="entry name" value="Fer4_12"/>
    <property type="match status" value="1"/>
</dbReference>
<dbReference type="SFLD" id="SFLDS00029">
    <property type="entry name" value="Radical_SAM"/>
    <property type="match status" value="1"/>
</dbReference>
<comment type="caution">
    <text evidence="7">The sequence shown here is derived from an EMBL/GenBank/DDBJ whole genome shotgun (WGS) entry which is preliminary data.</text>
</comment>
<evidence type="ECO:0000256" key="2">
    <source>
        <dbReference type="ARBA" id="ARBA00022485"/>
    </source>
</evidence>
<dbReference type="GO" id="GO:0051539">
    <property type="term" value="F:4 iron, 4 sulfur cluster binding"/>
    <property type="evidence" value="ECO:0007669"/>
    <property type="project" value="UniProtKB-KW"/>
</dbReference>
<dbReference type="InterPro" id="IPR013785">
    <property type="entry name" value="Aldolase_TIM"/>
</dbReference>
<accession>A0A9X6WSC6</accession>
<reference evidence="7 8" key="1">
    <citation type="submission" date="2017-09" db="EMBL/GenBank/DDBJ databases">
        <title>Large-scale bioinformatics analysis of Bacillus genomes uncovers conserved roles of natural products in bacterial physiology.</title>
        <authorList>
            <consortium name="Agbiome Team Llc"/>
            <person name="Bleich R.M."/>
            <person name="Grubbs K.J."/>
            <person name="Santa Maria K.C."/>
            <person name="Allen S.E."/>
            <person name="Farag S."/>
            <person name="Shank E.A."/>
            <person name="Bowers A."/>
        </authorList>
    </citation>
    <scope>NUCLEOTIDE SEQUENCE [LARGE SCALE GENOMIC DNA]</scope>
    <source>
        <strain evidence="7 8">AFS085496</strain>
    </source>
</reference>
<dbReference type="SFLD" id="SFLDF00299">
    <property type="entry name" value="anaerobic_ribonucleoside-triph"/>
    <property type="match status" value="1"/>
</dbReference>
<keyword evidence="5" id="KW-0408">Iron</keyword>